<name>A0A5N6M0X7_9ASTR</name>
<dbReference type="InterPro" id="IPR025830">
    <property type="entry name" value="DNA_bnd_dom_ovate"/>
</dbReference>
<evidence type="ECO:0000256" key="3">
    <source>
        <dbReference type="ARBA" id="ARBA00023015"/>
    </source>
</evidence>
<reference evidence="8 9" key="1">
    <citation type="submission" date="2019-05" db="EMBL/GenBank/DDBJ databases">
        <title>Mikania micrantha, genome provides insights into the molecular mechanism of rapid growth.</title>
        <authorList>
            <person name="Liu B."/>
        </authorList>
    </citation>
    <scope>NUCLEOTIDE SEQUENCE [LARGE SCALE GENOMIC DNA]</scope>
    <source>
        <strain evidence="8">NLD-2019</strain>
        <tissue evidence="8">Leaf</tissue>
    </source>
</reference>
<keyword evidence="5 6" id="KW-0539">Nucleus</keyword>
<protein>
    <recommendedName>
        <fullName evidence="6">Transcription repressor</fullName>
    </recommendedName>
    <alternativeName>
        <fullName evidence="6">Ovate family protein</fullName>
    </alternativeName>
</protein>
<comment type="function">
    <text evidence="6">Transcriptional repressor that regulates multiple aspects of plant growth and development.</text>
</comment>
<dbReference type="NCBIfam" id="TIGR01568">
    <property type="entry name" value="A_thal_3678"/>
    <property type="match status" value="1"/>
</dbReference>
<dbReference type="AlphaFoldDB" id="A0A5N6M0X7"/>
<dbReference type="OrthoDB" id="1928390at2759"/>
<dbReference type="InterPro" id="IPR038933">
    <property type="entry name" value="Ovate"/>
</dbReference>
<organism evidence="8 9">
    <name type="scientific">Mikania micrantha</name>
    <name type="common">bitter vine</name>
    <dbReference type="NCBI Taxonomy" id="192012"/>
    <lineage>
        <taxon>Eukaryota</taxon>
        <taxon>Viridiplantae</taxon>
        <taxon>Streptophyta</taxon>
        <taxon>Embryophyta</taxon>
        <taxon>Tracheophyta</taxon>
        <taxon>Spermatophyta</taxon>
        <taxon>Magnoliopsida</taxon>
        <taxon>eudicotyledons</taxon>
        <taxon>Gunneridae</taxon>
        <taxon>Pentapetalae</taxon>
        <taxon>asterids</taxon>
        <taxon>campanulids</taxon>
        <taxon>Asterales</taxon>
        <taxon>Asteraceae</taxon>
        <taxon>Asteroideae</taxon>
        <taxon>Heliantheae alliance</taxon>
        <taxon>Eupatorieae</taxon>
        <taxon>Mikania</taxon>
    </lineage>
</organism>
<evidence type="ECO:0000256" key="1">
    <source>
        <dbReference type="ARBA" id="ARBA00004123"/>
    </source>
</evidence>
<keyword evidence="2 6" id="KW-0678">Repressor</keyword>
<evidence type="ECO:0000313" key="9">
    <source>
        <dbReference type="Proteomes" id="UP000326396"/>
    </source>
</evidence>
<evidence type="ECO:0000259" key="7">
    <source>
        <dbReference type="PROSITE" id="PS51754"/>
    </source>
</evidence>
<evidence type="ECO:0000256" key="2">
    <source>
        <dbReference type="ARBA" id="ARBA00022491"/>
    </source>
</evidence>
<dbReference type="GO" id="GO:0003677">
    <property type="term" value="F:DNA binding"/>
    <property type="evidence" value="ECO:0007669"/>
    <property type="project" value="InterPro"/>
</dbReference>
<proteinExistence type="predicted"/>
<keyword evidence="9" id="KW-1185">Reference proteome</keyword>
<comment type="caution">
    <text evidence="8">The sequence shown here is derived from an EMBL/GenBank/DDBJ whole genome shotgun (WGS) entry which is preliminary data.</text>
</comment>
<dbReference type="GO" id="GO:0005634">
    <property type="term" value="C:nucleus"/>
    <property type="evidence" value="ECO:0007669"/>
    <property type="project" value="UniProtKB-SubCell"/>
</dbReference>
<dbReference type="EMBL" id="SZYD01000017">
    <property type="protein sequence ID" value="KAD3067527.1"/>
    <property type="molecule type" value="Genomic_DNA"/>
</dbReference>
<sequence>MIPNAWFYRLRDMSSPNNTSLSTLKHYPTNSFCYTPKVYSSPSTINRPLVPKHVLGSIYIRPTESTHTNQDLFLSPSSSCYESPLFESFNTCGCGVVSSSSADVKYELNEASSPKTVQDSSGYELVQEIELQMPPKIVTKSRRDMVTTKENVSIKIVNENINKNDNSRRKQRVSGRSKAQVCKRDIVHDQNKFSSSCCIVKSTFDPCKDLKESMMEMIVDYNIRASQDLEKLLAFYLSLNSNEYHDMIVKSFEEIWLTFDFVV</sequence>
<dbReference type="PANTHER" id="PTHR33057">
    <property type="entry name" value="TRANSCRIPTION REPRESSOR OFP7-RELATED"/>
    <property type="match status" value="1"/>
</dbReference>
<gene>
    <name evidence="8" type="ORF">E3N88_35407</name>
</gene>
<dbReference type="PROSITE" id="PS51754">
    <property type="entry name" value="OVATE"/>
    <property type="match status" value="1"/>
</dbReference>
<comment type="subcellular location">
    <subcellularLocation>
        <location evidence="1 6">Nucleus</location>
    </subcellularLocation>
</comment>
<keyword evidence="4 6" id="KW-0804">Transcription</keyword>
<dbReference type="GO" id="GO:0045892">
    <property type="term" value="P:negative regulation of DNA-templated transcription"/>
    <property type="evidence" value="ECO:0007669"/>
    <property type="project" value="UniProtKB-UniRule"/>
</dbReference>
<evidence type="ECO:0000256" key="6">
    <source>
        <dbReference type="RuleBase" id="RU367028"/>
    </source>
</evidence>
<accession>A0A5N6M0X7</accession>
<dbReference type="Proteomes" id="UP000326396">
    <property type="component" value="Linkage Group LG7"/>
</dbReference>
<dbReference type="Pfam" id="PF13724">
    <property type="entry name" value="DNA_binding_2"/>
    <property type="match status" value="1"/>
</dbReference>
<evidence type="ECO:0000313" key="8">
    <source>
        <dbReference type="EMBL" id="KAD3067527.1"/>
    </source>
</evidence>
<dbReference type="PANTHER" id="PTHR33057:SF128">
    <property type="entry name" value="TRANSCRIPTION REPRESSOR OFP3"/>
    <property type="match status" value="1"/>
</dbReference>
<dbReference type="Pfam" id="PF04844">
    <property type="entry name" value="Ovate"/>
    <property type="match status" value="1"/>
</dbReference>
<evidence type="ECO:0000256" key="4">
    <source>
        <dbReference type="ARBA" id="ARBA00023163"/>
    </source>
</evidence>
<evidence type="ECO:0000256" key="5">
    <source>
        <dbReference type="ARBA" id="ARBA00023242"/>
    </source>
</evidence>
<dbReference type="InterPro" id="IPR006458">
    <property type="entry name" value="Ovate_C"/>
</dbReference>
<keyword evidence="3 6" id="KW-0805">Transcription regulation</keyword>
<feature type="domain" description="OVATE" evidence="7">
    <location>
        <begin position="199"/>
        <end position="258"/>
    </location>
</feature>